<keyword evidence="3" id="KW-1185">Reference proteome</keyword>
<dbReference type="AlphaFoldDB" id="A0AAW0J0S3"/>
<protein>
    <submittedName>
        <fullName evidence="2">L10-interacting myb domain-containing protein</fullName>
    </submittedName>
</protein>
<feature type="domain" description="Myb/SANT-like" evidence="1">
    <location>
        <begin position="75"/>
        <end position="151"/>
    </location>
</feature>
<dbReference type="Pfam" id="PF12776">
    <property type="entry name" value="Myb_DNA-bind_3"/>
    <property type="match status" value="1"/>
</dbReference>
<sequence>MVKWIGFSVYTLHPLTSNFIRTIRLKYLEIFGVIRLVQVDKLFNQEKVGNRTHYKQVVADIILRRQATLQDSTCENTIKVNLNTFEKGWENIITTFEKKTGKEYARVKYKHKWDALKKDWVLWNKLKGSETGLRWYAAKGRIAATNEWWERKLMCFIVVEYLGLSFFTVGCWRVAELL</sequence>
<dbReference type="PANTHER" id="PTHR31704">
    <property type="entry name" value="MYB/SANT-LIKE DNA-BINDING DOMAIN PROTEIN-RELATED"/>
    <property type="match status" value="1"/>
</dbReference>
<reference evidence="2 3" key="1">
    <citation type="journal article" date="2018" name="Sci. Data">
        <title>The draft genome sequence of cork oak.</title>
        <authorList>
            <person name="Ramos A.M."/>
            <person name="Usie A."/>
            <person name="Barbosa P."/>
            <person name="Barros P.M."/>
            <person name="Capote T."/>
            <person name="Chaves I."/>
            <person name="Simoes F."/>
            <person name="Abreu I."/>
            <person name="Carrasquinho I."/>
            <person name="Faro C."/>
            <person name="Guimaraes J.B."/>
            <person name="Mendonca D."/>
            <person name="Nobrega F."/>
            <person name="Rodrigues L."/>
            <person name="Saibo N.J.M."/>
            <person name="Varela M.C."/>
            <person name="Egas C."/>
            <person name="Matos J."/>
            <person name="Miguel C.M."/>
            <person name="Oliveira M.M."/>
            <person name="Ricardo C.P."/>
            <person name="Goncalves S."/>
        </authorList>
    </citation>
    <scope>NUCLEOTIDE SEQUENCE [LARGE SCALE GENOMIC DNA]</scope>
    <source>
        <strain evidence="3">cv. HL8</strain>
    </source>
</reference>
<dbReference type="InterPro" id="IPR024752">
    <property type="entry name" value="Myb/SANT-like_dom"/>
</dbReference>
<dbReference type="PANTHER" id="PTHR31704:SF37">
    <property type="entry name" value="HEAT SHOCK PROTEIN"/>
    <property type="match status" value="1"/>
</dbReference>
<gene>
    <name evidence="2" type="primary">LIMYB_11</name>
    <name evidence="2" type="ORF">CFP56_039005</name>
</gene>
<name>A0AAW0J0S3_QUESU</name>
<comment type="caution">
    <text evidence="2">The sequence shown here is derived from an EMBL/GenBank/DDBJ whole genome shotgun (WGS) entry which is preliminary data.</text>
</comment>
<proteinExistence type="predicted"/>
<dbReference type="Proteomes" id="UP000237347">
    <property type="component" value="Unassembled WGS sequence"/>
</dbReference>
<evidence type="ECO:0000313" key="2">
    <source>
        <dbReference type="EMBL" id="KAK7820269.1"/>
    </source>
</evidence>
<accession>A0AAW0J0S3</accession>
<dbReference type="EMBL" id="PKMF04000745">
    <property type="protein sequence ID" value="KAK7820269.1"/>
    <property type="molecule type" value="Genomic_DNA"/>
</dbReference>
<evidence type="ECO:0000313" key="3">
    <source>
        <dbReference type="Proteomes" id="UP000237347"/>
    </source>
</evidence>
<evidence type="ECO:0000259" key="1">
    <source>
        <dbReference type="Pfam" id="PF12776"/>
    </source>
</evidence>
<organism evidence="2 3">
    <name type="scientific">Quercus suber</name>
    <name type="common">Cork oak</name>
    <dbReference type="NCBI Taxonomy" id="58331"/>
    <lineage>
        <taxon>Eukaryota</taxon>
        <taxon>Viridiplantae</taxon>
        <taxon>Streptophyta</taxon>
        <taxon>Embryophyta</taxon>
        <taxon>Tracheophyta</taxon>
        <taxon>Spermatophyta</taxon>
        <taxon>Magnoliopsida</taxon>
        <taxon>eudicotyledons</taxon>
        <taxon>Gunneridae</taxon>
        <taxon>Pentapetalae</taxon>
        <taxon>rosids</taxon>
        <taxon>fabids</taxon>
        <taxon>Fagales</taxon>
        <taxon>Fagaceae</taxon>
        <taxon>Quercus</taxon>
    </lineage>
</organism>